<dbReference type="AlphaFoldDB" id="A0A437MRY9"/>
<dbReference type="OrthoDB" id="9768177at2"/>
<dbReference type="Pfam" id="PF13715">
    <property type="entry name" value="CarbopepD_reg_2"/>
    <property type="match status" value="1"/>
</dbReference>
<keyword evidence="10" id="KW-0732">Signal</keyword>
<organism evidence="13 14">
    <name type="scientific">Mucilaginibacter limnophilus</name>
    <dbReference type="NCBI Taxonomy" id="1932778"/>
    <lineage>
        <taxon>Bacteria</taxon>
        <taxon>Pseudomonadati</taxon>
        <taxon>Bacteroidota</taxon>
        <taxon>Sphingobacteriia</taxon>
        <taxon>Sphingobacteriales</taxon>
        <taxon>Sphingobacteriaceae</taxon>
        <taxon>Mucilaginibacter</taxon>
    </lineage>
</organism>
<dbReference type="Gene3D" id="2.170.130.10">
    <property type="entry name" value="TonB-dependent receptor, plug domain"/>
    <property type="match status" value="1"/>
</dbReference>
<dbReference type="InterPro" id="IPR036942">
    <property type="entry name" value="Beta-barrel_TonB_sf"/>
</dbReference>
<evidence type="ECO:0000256" key="4">
    <source>
        <dbReference type="ARBA" id="ARBA00022692"/>
    </source>
</evidence>
<feature type="domain" description="TonB-dependent receptor-like beta-barrel" evidence="11">
    <location>
        <begin position="455"/>
        <end position="885"/>
    </location>
</feature>
<evidence type="ECO:0000313" key="14">
    <source>
        <dbReference type="Proteomes" id="UP000282759"/>
    </source>
</evidence>
<evidence type="ECO:0000256" key="10">
    <source>
        <dbReference type="SAM" id="SignalP"/>
    </source>
</evidence>
<dbReference type="InterPro" id="IPR023997">
    <property type="entry name" value="TonB-dep_OMP_SusC/RagA_CS"/>
</dbReference>
<evidence type="ECO:0000256" key="1">
    <source>
        <dbReference type="ARBA" id="ARBA00004571"/>
    </source>
</evidence>
<feature type="chain" id="PRO_5019477911" evidence="10">
    <location>
        <begin position="22"/>
        <end position="1026"/>
    </location>
</feature>
<reference evidence="13 14" key="1">
    <citation type="submission" date="2019-01" db="EMBL/GenBank/DDBJ databases">
        <authorList>
            <person name="Chen W.-M."/>
        </authorList>
    </citation>
    <scope>NUCLEOTIDE SEQUENCE [LARGE SCALE GENOMIC DNA]</scope>
    <source>
        <strain evidence="13 14">YBJ-36</strain>
    </source>
</reference>
<evidence type="ECO:0000256" key="7">
    <source>
        <dbReference type="ARBA" id="ARBA00023237"/>
    </source>
</evidence>
<dbReference type="SUPFAM" id="SSF49464">
    <property type="entry name" value="Carboxypeptidase regulatory domain-like"/>
    <property type="match status" value="1"/>
</dbReference>
<dbReference type="NCBIfam" id="TIGR04057">
    <property type="entry name" value="SusC_RagA_signa"/>
    <property type="match status" value="1"/>
</dbReference>
<evidence type="ECO:0000256" key="2">
    <source>
        <dbReference type="ARBA" id="ARBA00022448"/>
    </source>
</evidence>
<comment type="caution">
    <text evidence="13">The sequence shown here is derived from an EMBL/GenBank/DDBJ whole genome shotgun (WGS) entry which is preliminary data.</text>
</comment>
<evidence type="ECO:0000256" key="9">
    <source>
        <dbReference type="RuleBase" id="RU003357"/>
    </source>
</evidence>
<keyword evidence="4 8" id="KW-0812">Transmembrane</keyword>
<keyword evidence="2 8" id="KW-0813">Transport</keyword>
<dbReference type="PROSITE" id="PS52016">
    <property type="entry name" value="TONB_DEPENDENT_REC_3"/>
    <property type="match status" value="1"/>
</dbReference>
<dbReference type="Pfam" id="PF07715">
    <property type="entry name" value="Plug"/>
    <property type="match status" value="1"/>
</dbReference>
<evidence type="ECO:0000259" key="12">
    <source>
        <dbReference type="Pfam" id="PF07715"/>
    </source>
</evidence>
<keyword evidence="7 8" id="KW-0998">Cell outer membrane</keyword>
<dbReference type="Proteomes" id="UP000282759">
    <property type="component" value="Unassembled WGS sequence"/>
</dbReference>
<proteinExistence type="inferred from homology"/>
<keyword evidence="13" id="KW-0675">Receptor</keyword>
<evidence type="ECO:0000256" key="6">
    <source>
        <dbReference type="ARBA" id="ARBA00023136"/>
    </source>
</evidence>
<dbReference type="SUPFAM" id="SSF56935">
    <property type="entry name" value="Porins"/>
    <property type="match status" value="1"/>
</dbReference>
<keyword evidence="3 8" id="KW-1134">Transmembrane beta strand</keyword>
<protein>
    <submittedName>
        <fullName evidence="13">TonB-dependent receptor</fullName>
    </submittedName>
</protein>
<evidence type="ECO:0000256" key="3">
    <source>
        <dbReference type="ARBA" id="ARBA00022452"/>
    </source>
</evidence>
<keyword evidence="6 8" id="KW-0472">Membrane</keyword>
<dbReference type="InterPro" id="IPR039426">
    <property type="entry name" value="TonB-dep_rcpt-like"/>
</dbReference>
<keyword evidence="5 9" id="KW-0798">TonB box</keyword>
<dbReference type="Pfam" id="PF00593">
    <property type="entry name" value="TonB_dep_Rec_b-barrel"/>
    <property type="match status" value="1"/>
</dbReference>
<dbReference type="Gene3D" id="2.60.40.1120">
    <property type="entry name" value="Carboxypeptidase-like, regulatory domain"/>
    <property type="match status" value="1"/>
</dbReference>
<dbReference type="EMBL" id="SACK01000005">
    <property type="protein sequence ID" value="RVU00421.1"/>
    <property type="molecule type" value="Genomic_DNA"/>
</dbReference>
<dbReference type="GO" id="GO:0009279">
    <property type="term" value="C:cell outer membrane"/>
    <property type="evidence" value="ECO:0007669"/>
    <property type="project" value="UniProtKB-SubCell"/>
</dbReference>
<dbReference type="NCBIfam" id="TIGR04056">
    <property type="entry name" value="OMP_RagA_SusC"/>
    <property type="match status" value="1"/>
</dbReference>
<feature type="signal peptide" evidence="10">
    <location>
        <begin position="1"/>
        <end position="21"/>
    </location>
</feature>
<comment type="subcellular location">
    <subcellularLocation>
        <location evidence="1 8">Cell outer membrane</location>
        <topology evidence="1 8">Multi-pass membrane protein</topology>
    </subcellularLocation>
</comment>
<evidence type="ECO:0000259" key="11">
    <source>
        <dbReference type="Pfam" id="PF00593"/>
    </source>
</evidence>
<dbReference type="InterPro" id="IPR012910">
    <property type="entry name" value="Plug_dom"/>
</dbReference>
<gene>
    <name evidence="13" type="ORF">EOD41_13155</name>
</gene>
<keyword evidence="14" id="KW-1185">Reference proteome</keyword>
<dbReference type="Gene3D" id="2.40.170.20">
    <property type="entry name" value="TonB-dependent receptor, beta-barrel domain"/>
    <property type="match status" value="1"/>
</dbReference>
<dbReference type="InterPro" id="IPR000531">
    <property type="entry name" value="Beta-barrel_TonB"/>
</dbReference>
<sequence>MKLKYFLLILSMSCFFQITSAQNKTTVSGKVTDAKGESLVGISVLLKGTATASATDVNGQYSLPVQGDNAVLVFSYLGFTTQEIAVNGRTKIDITLTDDVKTLEQVVVTGYQSQRKKDLTGAVTVVDVDEARKQAVANPIKALQGQVPGMYITSSGSPSAPVTVRIRGIGTLNDNDPLYIIDGVPTKAGMHELNPADIESMQVLKDASAASSYGARAANGVIVITTKHAKGNGTAVNVNAYTALSSYLNKIEMLDAEQYGKVLWQASVNSGFDPNTNSIQYRYDWNVDPVTNQPVLSKVYVPEYLDAAHTIKSANTNWFDEISRLGVVQNYDAQVSNATPNGNYLFSLGYFDNKGIIKTTGFNRLSVRMNSDYKLFDGKFTIGENLSLTKTKEVQADIINAALQAVPLIPVHTADGIGWGGPVAGMNDRQNPVRVLEDNKQNGYNYMRLFGNFFAELKIINGLTFRSNFGIDYGNYNARNWQKKYVSGYLVNDVNKVINSQNHVVNTTWTNTLDYQLVKNNHRLNVTAGTEYVTSNTNFFNASREDYVLEDPDYMYLDAGTGIKDNSGYGAKNVLFSYLAKANYSYLDRYLISGTLRYDGSSRFGQNNKFGLFPAFSLGWRVSEEPFFKKITSVFDDLKLRYGFGITGNEQIANNAIYNIYLSNYNITSYDINGNKSGVLPSGFYLTQNANPDLKWESTKMSNIGLDYSLFNQKIYGSIDYYIKETSDILILPPYIGVLGEGGNRWVNGASMQNKGFEFMAGYRTSINNDWRLELVGNIATVKNKVTKLPNEVINAYGGDGRGQNILGRPFGSYFGYVADGLFRTQAEVDAHADQPGKGLGRIRYRDLDNNGVINDYDRTWIGVPIPNFTYGFNANITYKNFDLSFLLQGVGSVEVDNQAKRFTDFWSAVESSSNKGTRLLDAWSPSNPNSNIPAPALTDANFEARFSTYFIENGMYLKLRNAQLGYTFGQNALRKVRLKSVRVYVGGDNLAILLKSKSFTGLDPESAAFGYPNPTVFTGGVNVRF</sequence>
<dbReference type="InterPro" id="IPR023996">
    <property type="entry name" value="TonB-dep_OMP_SusC/RagA"/>
</dbReference>
<dbReference type="InterPro" id="IPR008969">
    <property type="entry name" value="CarboxyPept-like_regulatory"/>
</dbReference>
<name>A0A437MRY9_9SPHI</name>
<feature type="domain" description="TonB-dependent receptor plug" evidence="12">
    <location>
        <begin position="116"/>
        <end position="221"/>
    </location>
</feature>
<accession>A0A437MRY9</accession>
<evidence type="ECO:0000313" key="13">
    <source>
        <dbReference type="EMBL" id="RVU00421.1"/>
    </source>
</evidence>
<comment type="similarity">
    <text evidence="8 9">Belongs to the TonB-dependent receptor family.</text>
</comment>
<dbReference type="InterPro" id="IPR037066">
    <property type="entry name" value="Plug_dom_sf"/>
</dbReference>
<evidence type="ECO:0000256" key="8">
    <source>
        <dbReference type="PROSITE-ProRule" id="PRU01360"/>
    </source>
</evidence>
<evidence type="ECO:0000256" key="5">
    <source>
        <dbReference type="ARBA" id="ARBA00023077"/>
    </source>
</evidence>